<accession>Q4S1V5</accession>
<comment type="caution">
    <text evidence="2">The sequence shown here is derived from an EMBL/GenBank/DDBJ whole genome shotgun (WGS) entry which is preliminary data.</text>
</comment>
<reference evidence="2" key="1">
    <citation type="journal article" date="2004" name="Nature">
        <title>Genome duplication in the teleost fish Tetraodon nigroviridis reveals the early vertebrate proto-karyotype.</title>
        <authorList>
            <person name="Jaillon O."/>
            <person name="Aury J.-M."/>
            <person name="Brunet F."/>
            <person name="Petit J.-L."/>
            <person name="Stange-Thomann N."/>
            <person name="Mauceli E."/>
            <person name="Bouneau L."/>
            <person name="Fischer C."/>
            <person name="Ozouf-Costaz C."/>
            <person name="Bernot A."/>
            <person name="Nicaud S."/>
            <person name="Jaffe D."/>
            <person name="Fisher S."/>
            <person name="Lutfalla G."/>
            <person name="Dossat C."/>
            <person name="Segurens B."/>
            <person name="Dasilva C."/>
            <person name="Salanoubat M."/>
            <person name="Levy M."/>
            <person name="Boudet N."/>
            <person name="Castellano S."/>
            <person name="Anthouard V."/>
            <person name="Jubin C."/>
            <person name="Castelli V."/>
            <person name="Katinka M."/>
            <person name="Vacherie B."/>
            <person name="Biemont C."/>
            <person name="Skalli Z."/>
            <person name="Cattolico L."/>
            <person name="Poulain J."/>
            <person name="De Berardinis V."/>
            <person name="Cruaud C."/>
            <person name="Duprat S."/>
            <person name="Brottier P."/>
            <person name="Coutanceau J.-P."/>
            <person name="Gouzy J."/>
            <person name="Parra G."/>
            <person name="Lardier G."/>
            <person name="Chapple C."/>
            <person name="McKernan K.J."/>
            <person name="McEwan P."/>
            <person name="Bosak S."/>
            <person name="Kellis M."/>
            <person name="Volff J.-N."/>
            <person name="Guigo R."/>
            <person name="Zody M.C."/>
            <person name="Mesirov J."/>
            <person name="Lindblad-Toh K."/>
            <person name="Birren B."/>
            <person name="Nusbaum C."/>
            <person name="Kahn D."/>
            <person name="Robinson-Rechavi M."/>
            <person name="Laudet V."/>
            <person name="Schachter V."/>
            <person name="Quetier F."/>
            <person name="Saurin W."/>
            <person name="Scarpelli C."/>
            <person name="Wincker P."/>
            <person name="Lander E.S."/>
            <person name="Weissenbach J."/>
            <person name="Roest Crollius H."/>
        </authorList>
    </citation>
    <scope>NUCLEOTIDE SEQUENCE [LARGE SCALE GENOMIC DNA]</scope>
</reference>
<sequence>MKEWRVFGGFPFNKVLRRRGMNKSARVIDGCTTASAVCSLSECVFTLKPRSFTDAPNRWTEPRRRKSDGSHAELSGEVTAAFPAPPPASEFSLCGLDTPFDG</sequence>
<dbReference type="AlphaFoldDB" id="Q4S1V5"/>
<name>Q4S1V5_TETNG</name>
<organism evidence="2">
    <name type="scientific">Tetraodon nigroviridis</name>
    <name type="common">Spotted green pufferfish</name>
    <name type="synonym">Chelonodon nigroviridis</name>
    <dbReference type="NCBI Taxonomy" id="99883"/>
    <lineage>
        <taxon>Eukaryota</taxon>
        <taxon>Metazoa</taxon>
        <taxon>Chordata</taxon>
        <taxon>Craniata</taxon>
        <taxon>Vertebrata</taxon>
        <taxon>Euteleostomi</taxon>
        <taxon>Actinopterygii</taxon>
        <taxon>Neopterygii</taxon>
        <taxon>Teleostei</taxon>
        <taxon>Neoteleostei</taxon>
        <taxon>Acanthomorphata</taxon>
        <taxon>Eupercaria</taxon>
        <taxon>Tetraodontiformes</taxon>
        <taxon>Tetradontoidea</taxon>
        <taxon>Tetraodontidae</taxon>
        <taxon>Tetraodon</taxon>
    </lineage>
</organism>
<gene>
    <name evidence="2" type="ORF">GSTENG00025372001</name>
</gene>
<evidence type="ECO:0000313" key="2">
    <source>
        <dbReference type="EMBL" id="CAG05377.1"/>
    </source>
</evidence>
<protein>
    <submittedName>
        <fullName evidence="2">(spotted green pufferfish) hypothetical protein</fullName>
    </submittedName>
</protein>
<dbReference type="KEGG" id="tng:GSTEN00025372G001"/>
<feature type="region of interest" description="Disordered" evidence="1">
    <location>
        <begin position="55"/>
        <end position="102"/>
    </location>
</feature>
<dbReference type="EMBL" id="CAAE01014764">
    <property type="protein sequence ID" value="CAG05377.1"/>
    <property type="molecule type" value="Genomic_DNA"/>
</dbReference>
<reference evidence="2" key="2">
    <citation type="submission" date="2004-02" db="EMBL/GenBank/DDBJ databases">
        <authorList>
            <consortium name="Genoscope"/>
            <consortium name="Whitehead Institute Centre for Genome Research"/>
        </authorList>
    </citation>
    <scope>NUCLEOTIDE SEQUENCE</scope>
</reference>
<evidence type="ECO:0000256" key="1">
    <source>
        <dbReference type="SAM" id="MobiDB-lite"/>
    </source>
</evidence>
<proteinExistence type="predicted"/>